<gene>
    <name evidence="1" type="ORF">GIB67_006544</name>
</gene>
<reference evidence="1 2" key="1">
    <citation type="journal article" date="2020" name="IScience">
        <title>Genome Sequencing of the Endangered Kingdonia uniflora (Circaeasteraceae, Ranunculales) Reveals Potential Mechanisms of Evolutionary Specialization.</title>
        <authorList>
            <person name="Sun Y."/>
            <person name="Deng T."/>
            <person name="Zhang A."/>
            <person name="Moore M.J."/>
            <person name="Landis J.B."/>
            <person name="Lin N."/>
            <person name="Zhang H."/>
            <person name="Zhang X."/>
            <person name="Huang J."/>
            <person name="Zhang X."/>
            <person name="Sun H."/>
            <person name="Wang H."/>
        </authorList>
    </citation>
    <scope>NUCLEOTIDE SEQUENCE [LARGE SCALE GENOMIC DNA]</scope>
    <source>
        <strain evidence="1">TB1705</strain>
        <tissue evidence="1">Leaf</tissue>
    </source>
</reference>
<evidence type="ECO:0000313" key="2">
    <source>
        <dbReference type="Proteomes" id="UP000541444"/>
    </source>
</evidence>
<organism evidence="1 2">
    <name type="scientific">Kingdonia uniflora</name>
    <dbReference type="NCBI Taxonomy" id="39325"/>
    <lineage>
        <taxon>Eukaryota</taxon>
        <taxon>Viridiplantae</taxon>
        <taxon>Streptophyta</taxon>
        <taxon>Embryophyta</taxon>
        <taxon>Tracheophyta</taxon>
        <taxon>Spermatophyta</taxon>
        <taxon>Magnoliopsida</taxon>
        <taxon>Ranunculales</taxon>
        <taxon>Circaeasteraceae</taxon>
        <taxon>Kingdonia</taxon>
    </lineage>
</organism>
<dbReference type="AlphaFoldDB" id="A0A7J7LEW7"/>
<accession>A0A7J7LEW7</accession>
<sequence length="54" mass="6309">MAVNVRKLCCYFLIVLPVESMERLVISEKKVRQVEARVQEEQQISANTRKLCLD</sequence>
<protein>
    <submittedName>
        <fullName evidence="1">Uncharacterized protein</fullName>
    </submittedName>
</protein>
<proteinExistence type="predicted"/>
<evidence type="ECO:0000313" key="1">
    <source>
        <dbReference type="EMBL" id="KAF6141099.1"/>
    </source>
</evidence>
<name>A0A7J7LEW7_9MAGN</name>
<dbReference type="EMBL" id="JACGCM010002332">
    <property type="protein sequence ID" value="KAF6141099.1"/>
    <property type="molecule type" value="Genomic_DNA"/>
</dbReference>
<dbReference type="Proteomes" id="UP000541444">
    <property type="component" value="Unassembled WGS sequence"/>
</dbReference>
<comment type="caution">
    <text evidence="1">The sequence shown here is derived from an EMBL/GenBank/DDBJ whole genome shotgun (WGS) entry which is preliminary data.</text>
</comment>
<keyword evidence="2" id="KW-1185">Reference proteome</keyword>